<gene>
    <name evidence="7" type="ORF">PACLA_8A082521</name>
</gene>
<keyword evidence="8" id="KW-1185">Reference proteome</keyword>
<evidence type="ECO:0000256" key="3">
    <source>
        <dbReference type="RuleBase" id="RU362119"/>
    </source>
</evidence>
<dbReference type="InterPro" id="IPR041821">
    <property type="entry name" value="CG11883_N"/>
</dbReference>
<dbReference type="InterPro" id="IPR008334">
    <property type="entry name" value="5'-Nucleotdase_C"/>
</dbReference>
<accession>A0A6S7FHR5</accession>
<dbReference type="InterPro" id="IPR029052">
    <property type="entry name" value="Metallo-depent_PP-like"/>
</dbReference>
<keyword evidence="2" id="KW-0732">Signal</keyword>
<evidence type="ECO:0000313" key="7">
    <source>
        <dbReference type="EMBL" id="CAB3979105.1"/>
    </source>
</evidence>
<feature type="region of interest" description="Disordered" evidence="4">
    <location>
        <begin position="1"/>
        <end position="34"/>
    </location>
</feature>
<evidence type="ECO:0000256" key="2">
    <source>
        <dbReference type="ARBA" id="ARBA00022729"/>
    </source>
</evidence>
<dbReference type="SUPFAM" id="SSF55816">
    <property type="entry name" value="5'-nucleotidase (syn. UDP-sugar hydrolase), C-terminal domain"/>
    <property type="match status" value="1"/>
</dbReference>
<comment type="similarity">
    <text evidence="1 3">Belongs to the 5'-nucleotidase family.</text>
</comment>
<evidence type="ECO:0000256" key="1">
    <source>
        <dbReference type="ARBA" id="ARBA00006654"/>
    </source>
</evidence>
<evidence type="ECO:0000256" key="4">
    <source>
        <dbReference type="SAM" id="MobiDB-lite"/>
    </source>
</evidence>
<dbReference type="EMBL" id="CACRXK020000168">
    <property type="protein sequence ID" value="CAB3979105.1"/>
    <property type="molecule type" value="Genomic_DNA"/>
</dbReference>
<organism evidence="7 8">
    <name type="scientific">Paramuricea clavata</name>
    <name type="common">Red gorgonian</name>
    <name type="synonym">Violescent sea-whip</name>
    <dbReference type="NCBI Taxonomy" id="317549"/>
    <lineage>
        <taxon>Eukaryota</taxon>
        <taxon>Metazoa</taxon>
        <taxon>Cnidaria</taxon>
        <taxon>Anthozoa</taxon>
        <taxon>Octocorallia</taxon>
        <taxon>Malacalcyonacea</taxon>
        <taxon>Plexauridae</taxon>
        <taxon>Paramuricea</taxon>
    </lineage>
</organism>
<dbReference type="Pfam" id="PF02872">
    <property type="entry name" value="5_nucleotid_C"/>
    <property type="match status" value="1"/>
</dbReference>
<dbReference type="CDD" id="cd07406">
    <property type="entry name" value="MPP_CG11883_N"/>
    <property type="match status" value="1"/>
</dbReference>
<dbReference type="OrthoDB" id="10252235at2759"/>
<dbReference type="Gene3D" id="3.60.21.10">
    <property type="match status" value="1"/>
</dbReference>
<dbReference type="SUPFAM" id="SSF56300">
    <property type="entry name" value="Metallo-dependent phosphatases"/>
    <property type="match status" value="1"/>
</dbReference>
<dbReference type="PANTHER" id="PTHR11575:SF48">
    <property type="entry name" value="5'-NUCLEOTIDASE"/>
    <property type="match status" value="1"/>
</dbReference>
<dbReference type="GO" id="GO:0000166">
    <property type="term" value="F:nucleotide binding"/>
    <property type="evidence" value="ECO:0007669"/>
    <property type="project" value="UniProtKB-KW"/>
</dbReference>
<dbReference type="AlphaFoldDB" id="A0A6S7FHR5"/>
<name>A0A6S7FHR5_PARCT</name>
<dbReference type="Proteomes" id="UP001152795">
    <property type="component" value="Unassembled WGS sequence"/>
</dbReference>
<reference evidence="7" key="1">
    <citation type="submission" date="2020-04" db="EMBL/GenBank/DDBJ databases">
        <authorList>
            <person name="Alioto T."/>
            <person name="Alioto T."/>
            <person name="Gomez Garrido J."/>
        </authorList>
    </citation>
    <scope>NUCLEOTIDE SEQUENCE</scope>
    <source>
        <strain evidence="7">A484AB</strain>
    </source>
</reference>
<feature type="domain" description="5'-Nucleotidase C-terminal" evidence="6">
    <location>
        <begin position="394"/>
        <end position="551"/>
    </location>
</feature>
<dbReference type="Gene3D" id="3.90.780.10">
    <property type="entry name" value="5'-Nucleotidase, C-terminal domain"/>
    <property type="match status" value="1"/>
</dbReference>
<evidence type="ECO:0000259" key="5">
    <source>
        <dbReference type="Pfam" id="PF00149"/>
    </source>
</evidence>
<dbReference type="Pfam" id="PF00149">
    <property type="entry name" value="Metallophos"/>
    <property type="match status" value="1"/>
</dbReference>
<proteinExistence type="inferred from homology"/>
<dbReference type="InterPro" id="IPR004843">
    <property type="entry name" value="Calcineurin-like_PHP"/>
</dbReference>
<dbReference type="InterPro" id="IPR036907">
    <property type="entry name" value="5'-Nucleotdase_C_sf"/>
</dbReference>
<feature type="domain" description="Calcineurin-like phosphoesterase" evidence="5">
    <location>
        <begin position="119"/>
        <end position="322"/>
    </location>
</feature>
<dbReference type="PANTHER" id="PTHR11575">
    <property type="entry name" value="5'-NUCLEOTIDASE-RELATED"/>
    <property type="match status" value="1"/>
</dbReference>
<protein>
    <submittedName>
        <fullName evidence="7">5 -nucleotidase-like isoform X2</fullName>
    </submittedName>
</protein>
<keyword evidence="3" id="KW-0547">Nucleotide-binding</keyword>
<feature type="compositionally biased region" description="Basic and acidic residues" evidence="4">
    <location>
        <begin position="7"/>
        <end position="29"/>
    </location>
</feature>
<dbReference type="PRINTS" id="PR01607">
    <property type="entry name" value="APYRASEFAMLY"/>
</dbReference>
<dbReference type="GO" id="GO:0009166">
    <property type="term" value="P:nucleotide catabolic process"/>
    <property type="evidence" value="ECO:0007669"/>
    <property type="project" value="InterPro"/>
</dbReference>
<comment type="caution">
    <text evidence="7">The sequence shown here is derived from an EMBL/GenBank/DDBJ whole genome shotgun (WGS) entry which is preliminary data.</text>
</comment>
<dbReference type="InterPro" id="IPR006179">
    <property type="entry name" value="5_nucleotidase/apyrase"/>
</dbReference>
<evidence type="ECO:0000313" key="8">
    <source>
        <dbReference type="Proteomes" id="UP001152795"/>
    </source>
</evidence>
<evidence type="ECO:0000259" key="6">
    <source>
        <dbReference type="Pfam" id="PF02872"/>
    </source>
</evidence>
<sequence>MGCAASKRVENAEKDTSQKDNKGENEGCDRNPPTLICSHRQDVERPVVPVAEDENGNNLNTFAKINDQAILEQSNPVTLTNLDKTTEIGHENDGVSQNLTNMDLNGETVLSSGADKILILHFNDVYNIEPREKEPVGGAARFASKIATFQSRNPLVLFSGDALNPSMMSSITKGEQMLPVLNCLGIKAAVYGNHDFDFGVDELVDFANESNFPWLMSNVFDKHTKRPLAEGRVSLTLEWNGHKIGLIGLVEREWLVTLATVAIDEVDYLDFITEGRRLCSQLRQEGCDFIIALTHMREPNDIKLAENVSEIDLILGGHDHHYEIREVKGTKIFKSGTDFRNFSEIEVVFSSNDDSYEIQSKKHEITKDVPENPEIKVVVDKYLDIVKEKMEGVLGNIEVELDGRFGKIRTQETNLGNLIADITRNVTQADVSLVNSGTLRSDTIHSPGEFKMKDLVSILPMPDAVVVLRITGAQLLIALNNGVSQWPRLEGRFPQVSGVTFAFDPDMDPDQRVIEKSVKVGGKKLELERKYKLCTKGYISHGKDGYDVFKDCEVLVNEEEGSILPTIVRNHFVSCNIVKGLQMCRSGHRQSITCLEPGSLHEELAVIERRHCTISPKVEGRIRVVYQQRTEENGT</sequence>
<keyword evidence="3" id="KW-0378">Hydrolase</keyword>
<dbReference type="GO" id="GO:0016787">
    <property type="term" value="F:hydrolase activity"/>
    <property type="evidence" value="ECO:0007669"/>
    <property type="project" value="UniProtKB-KW"/>
</dbReference>